<keyword evidence="3" id="KW-0408">Iron</keyword>
<dbReference type="PANTHER" id="PTHR10696:SF56">
    <property type="entry name" value="TAUD_TFDA-LIKE DOMAIN-CONTAINING PROTEIN"/>
    <property type="match status" value="1"/>
</dbReference>
<dbReference type="Proteomes" id="UP001501005">
    <property type="component" value="Unassembled WGS sequence"/>
</dbReference>
<keyword evidence="8" id="KW-1185">Reference proteome</keyword>
<reference evidence="8" key="1">
    <citation type="journal article" date="2019" name="Int. J. Syst. Evol. Microbiol.">
        <title>The Global Catalogue of Microorganisms (GCM) 10K type strain sequencing project: providing services to taxonomists for standard genome sequencing and annotation.</title>
        <authorList>
            <consortium name="The Broad Institute Genomics Platform"/>
            <consortium name="The Broad Institute Genome Sequencing Center for Infectious Disease"/>
            <person name="Wu L."/>
            <person name="Ma J."/>
        </authorList>
    </citation>
    <scope>NUCLEOTIDE SEQUENCE [LARGE SCALE GENOMIC DNA]</scope>
    <source>
        <strain evidence="8">JCM 10673</strain>
    </source>
</reference>
<gene>
    <name evidence="7" type="ORF">GCM10009549_16590</name>
</gene>
<evidence type="ECO:0000256" key="1">
    <source>
        <dbReference type="ARBA" id="ARBA00001954"/>
    </source>
</evidence>
<evidence type="ECO:0000313" key="8">
    <source>
        <dbReference type="Proteomes" id="UP001501005"/>
    </source>
</evidence>
<comment type="caution">
    <text evidence="7">The sequence shown here is derived from an EMBL/GenBank/DDBJ whole genome shotgun (WGS) entry which is preliminary data.</text>
</comment>
<proteinExistence type="predicted"/>
<dbReference type="EMBL" id="BAAAHG010000009">
    <property type="protein sequence ID" value="GAA0908928.1"/>
    <property type="molecule type" value="Genomic_DNA"/>
</dbReference>
<comment type="cofactor">
    <cofactor evidence="1">
        <name>Fe(2+)</name>
        <dbReference type="ChEBI" id="CHEBI:29033"/>
    </cofactor>
</comment>
<dbReference type="InterPro" id="IPR050411">
    <property type="entry name" value="AlphaKG_dependent_hydroxylases"/>
</dbReference>
<accession>A0ABP3YWD9</accession>
<keyword evidence="4" id="KW-0045">Antibiotic biosynthesis</keyword>
<sequence>MAFPASADPNPITPVTPTSAAARPGTDPGGHHGRLPLLHAHLRAPEDAPGWAAEHRHALRGLVTEHGALLVRGLGLRDTDQVRAVFQHLAPALMTEREAFAPRHTHAPGVHSSTPWPANQPMCMHHELSYTHAPPGLLLLACLTPPRTGGATALADASAVLDALPPRLVRRFEEEGWLLIRTYHDEIGASWEEAFGTDDKAAVEDYCRAHAIDFRWQPDGSLRTRQHRRAVVRHPVTGRRCWFNQIAFLNEWTMAPEVREYLVDLYGPDGLPFTTRFGNGDPVGEDIVQLINTVYDDHTVREPWQAGDLMLVDNVRTAHNREPFEPPRDIVVAMAEPLPPSLCTPAPERSAR</sequence>
<dbReference type="GO" id="GO:0051213">
    <property type="term" value="F:dioxygenase activity"/>
    <property type="evidence" value="ECO:0007669"/>
    <property type="project" value="UniProtKB-KW"/>
</dbReference>
<evidence type="ECO:0000256" key="3">
    <source>
        <dbReference type="ARBA" id="ARBA00023004"/>
    </source>
</evidence>
<feature type="domain" description="TauD/TfdA-like" evidence="6">
    <location>
        <begin position="51"/>
        <end position="333"/>
    </location>
</feature>
<evidence type="ECO:0000256" key="4">
    <source>
        <dbReference type="ARBA" id="ARBA00023194"/>
    </source>
</evidence>
<dbReference type="SUPFAM" id="SSF51197">
    <property type="entry name" value="Clavaminate synthase-like"/>
    <property type="match status" value="1"/>
</dbReference>
<feature type="region of interest" description="Disordered" evidence="5">
    <location>
        <begin position="1"/>
        <end position="35"/>
    </location>
</feature>
<organism evidence="7 8">
    <name type="scientific">Streptomyces thermoalcalitolerans</name>
    <dbReference type="NCBI Taxonomy" id="65605"/>
    <lineage>
        <taxon>Bacteria</taxon>
        <taxon>Bacillati</taxon>
        <taxon>Actinomycetota</taxon>
        <taxon>Actinomycetes</taxon>
        <taxon>Kitasatosporales</taxon>
        <taxon>Streptomycetaceae</taxon>
        <taxon>Streptomyces</taxon>
    </lineage>
</organism>
<dbReference type="InterPro" id="IPR003819">
    <property type="entry name" value="TauD/TfdA-like"/>
</dbReference>
<keyword evidence="7" id="KW-0223">Dioxygenase</keyword>
<dbReference type="Gene3D" id="3.60.130.10">
    <property type="entry name" value="Clavaminate synthase-like"/>
    <property type="match status" value="1"/>
</dbReference>
<evidence type="ECO:0000256" key="2">
    <source>
        <dbReference type="ARBA" id="ARBA00023002"/>
    </source>
</evidence>
<evidence type="ECO:0000259" key="6">
    <source>
        <dbReference type="Pfam" id="PF02668"/>
    </source>
</evidence>
<keyword evidence="2" id="KW-0560">Oxidoreductase</keyword>
<evidence type="ECO:0000313" key="7">
    <source>
        <dbReference type="EMBL" id="GAA0908928.1"/>
    </source>
</evidence>
<evidence type="ECO:0000256" key="5">
    <source>
        <dbReference type="SAM" id="MobiDB-lite"/>
    </source>
</evidence>
<name>A0ABP3YWD9_9ACTN</name>
<dbReference type="InterPro" id="IPR042098">
    <property type="entry name" value="TauD-like_sf"/>
</dbReference>
<protein>
    <submittedName>
        <fullName evidence="7">TauD/TfdA family dioxygenase</fullName>
    </submittedName>
</protein>
<dbReference type="Pfam" id="PF02668">
    <property type="entry name" value="TauD"/>
    <property type="match status" value="1"/>
</dbReference>
<dbReference type="PANTHER" id="PTHR10696">
    <property type="entry name" value="GAMMA-BUTYROBETAINE HYDROXYLASE-RELATED"/>
    <property type="match status" value="1"/>
</dbReference>
<dbReference type="RefSeq" id="WP_344048504.1">
    <property type="nucleotide sequence ID" value="NZ_BAAAHG010000009.1"/>
</dbReference>